<proteinExistence type="predicted"/>
<evidence type="ECO:0000313" key="2">
    <source>
        <dbReference type="Proteomes" id="UP001156484"/>
    </source>
</evidence>
<dbReference type="EMBL" id="CP107551">
    <property type="protein sequence ID" value="UYP18604.1"/>
    <property type="molecule type" value="Genomic_DNA"/>
</dbReference>
<protein>
    <submittedName>
        <fullName evidence="1">MarR family transcriptional regulator</fullName>
    </submittedName>
</protein>
<reference evidence="1" key="1">
    <citation type="submission" date="2022-10" db="EMBL/GenBank/DDBJ databases">
        <title>Rhodococcus ferula Z13 complete genome.</title>
        <authorList>
            <person name="Long X."/>
            <person name="Zang M."/>
        </authorList>
    </citation>
    <scope>NUCLEOTIDE SEQUENCE</scope>
    <source>
        <strain evidence="1">Z13</strain>
    </source>
</reference>
<gene>
    <name evidence="1" type="ORF">OED52_18465</name>
</gene>
<organism evidence="1 2">
    <name type="scientific">Rhodococcus sacchari</name>
    <dbReference type="NCBI Taxonomy" id="2962047"/>
    <lineage>
        <taxon>Bacteria</taxon>
        <taxon>Bacillati</taxon>
        <taxon>Actinomycetota</taxon>
        <taxon>Actinomycetes</taxon>
        <taxon>Mycobacteriales</taxon>
        <taxon>Nocardiaceae</taxon>
        <taxon>Rhodococcus</taxon>
    </lineage>
</organism>
<evidence type="ECO:0000313" key="1">
    <source>
        <dbReference type="EMBL" id="UYP18604.1"/>
    </source>
</evidence>
<keyword evidence="2" id="KW-1185">Reference proteome</keyword>
<name>A0ACD4DF47_9NOCA</name>
<accession>A0ACD4DF47</accession>
<sequence>MAERPENLDDLDFLSFIDFAVDRTTSEIPEVDPKAMRLGLGLTRVASAMIYDLEAEVHRPSGWSWPGFRILFVLWLAGPSDAKRVARLSGASRAAVSALVNTLERDGLVHRRRSSTDRRAVELSLTEAGREVITDTYIRHNQREQTWAKALTGPEQTILIGLLEKLAQAATGTDVHTRE</sequence>
<dbReference type="Proteomes" id="UP001156484">
    <property type="component" value="Chromosome"/>
</dbReference>